<dbReference type="PANTHER" id="PTHR10204">
    <property type="entry name" value="NAD P H OXIDOREDUCTASE-RELATED"/>
    <property type="match status" value="1"/>
</dbReference>
<evidence type="ECO:0000313" key="4">
    <source>
        <dbReference type="EMBL" id="SFJ77033.1"/>
    </source>
</evidence>
<dbReference type="SUPFAM" id="SSF52218">
    <property type="entry name" value="Flavoproteins"/>
    <property type="match status" value="1"/>
</dbReference>
<dbReference type="Gene3D" id="3.40.50.360">
    <property type="match status" value="1"/>
</dbReference>
<accession>A0A1I3U2R1</accession>
<dbReference type="EMBL" id="FORP01000008">
    <property type="protein sequence ID" value="SFJ77033.1"/>
    <property type="molecule type" value="Genomic_DNA"/>
</dbReference>
<dbReference type="GO" id="GO:0003955">
    <property type="term" value="F:NAD(P)H dehydrogenase (quinone) activity"/>
    <property type="evidence" value="ECO:0007669"/>
    <property type="project" value="TreeGrafter"/>
</dbReference>
<dbReference type="Pfam" id="PF02525">
    <property type="entry name" value="Flavodoxin_2"/>
    <property type="match status" value="1"/>
</dbReference>
<evidence type="ECO:0000313" key="5">
    <source>
        <dbReference type="Proteomes" id="UP000199025"/>
    </source>
</evidence>
<dbReference type="STRING" id="115433.SAMN05421835_108205"/>
<keyword evidence="2" id="KW-0560">Oxidoreductase</keyword>
<evidence type="ECO:0000256" key="2">
    <source>
        <dbReference type="ARBA" id="ARBA00023002"/>
    </source>
</evidence>
<dbReference type="Proteomes" id="UP000199025">
    <property type="component" value="Unassembled WGS sequence"/>
</dbReference>
<organism evidence="4 5">
    <name type="scientific">Amycolatopsis sacchari</name>
    <dbReference type="NCBI Taxonomy" id="115433"/>
    <lineage>
        <taxon>Bacteria</taxon>
        <taxon>Bacillati</taxon>
        <taxon>Actinomycetota</taxon>
        <taxon>Actinomycetes</taxon>
        <taxon>Pseudonocardiales</taxon>
        <taxon>Pseudonocardiaceae</taxon>
        <taxon>Amycolatopsis</taxon>
    </lineage>
</organism>
<dbReference type="RefSeq" id="WP_091508236.1">
    <property type="nucleotide sequence ID" value="NZ_FORP01000008.1"/>
</dbReference>
<keyword evidence="5" id="KW-1185">Reference proteome</keyword>
<evidence type="ECO:0000259" key="3">
    <source>
        <dbReference type="Pfam" id="PF02525"/>
    </source>
</evidence>
<reference evidence="4 5" key="1">
    <citation type="submission" date="2016-10" db="EMBL/GenBank/DDBJ databases">
        <authorList>
            <person name="de Groot N.N."/>
        </authorList>
    </citation>
    <scope>NUCLEOTIDE SEQUENCE [LARGE SCALE GENOMIC DNA]</scope>
    <source>
        <strain evidence="4 5">DSM 44468</strain>
    </source>
</reference>
<dbReference type="InterPro" id="IPR029039">
    <property type="entry name" value="Flavoprotein-like_sf"/>
</dbReference>
<dbReference type="InterPro" id="IPR051545">
    <property type="entry name" value="NAD(P)H_dehydrogenase_qn"/>
</dbReference>
<gene>
    <name evidence="4" type="ORF">SAMN05421835_108205</name>
</gene>
<protein>
    <submittedName>
        <fullName evidence="4">NAD(P)H dehydrogenase (Quinone)</fullName>
    </submittedName>
</protein>
<feature type="domain" description="Flavodoxin-like fold" evidence="3">
    <location>
        <begin position="1"/>
        <end position="209"/>
    </location>
</feature>
<dbReference type="InterPro" id="IPR003680">
    <property type="entry name" value="Flavodoxin_fold"/>
</dbReference>
<dbReference type="PANTHER" id="PTHR10204:SF34">
    <property type="entry name" value="NAD(P)H DEHYDROGENASE [QUINONE] 1 ISOFORM 1"/>
    <property type="match status" value="1"/>
</dbReference>
<comment type="similarity">
    <text evidence="1">Belongs to the NAD(P)H dehydrogenase (quinone) family.</text>
</comment>
<name>A0A1I3U2R1_9PSEU</name>
<dbReference type="OrthoDB" id="9798454at2"/>
<dbReference type="AlphaFoldDB" id="A0A1I3U2R1"/>
<dbReference type="GO" id="GO:0005829">
    <property type="term" value="C:cytosol"/>
    <property type="evidence" value="ECO:0007669"/>
    <property type="project" value="TreeGrafter"/>
</dbReference>
<sequence length="253" mass="27928">MNVLWISAHPEPRSLNGSLREEGLRALTELGHEYRLSDLYAMGWNPVVGPEDYGHDPAERLHVADASAEAYESGRLSDDILAEQEKVEWADALVVQFPVWWYGLPAILKGWFDRVFVKGFGYGITREDGVALRYGEGKLAGKRALAVATIGARASALGPRGVHGDLTELLFPLLHGTFWYTGMAPLPPFVVYAADCLDDVECTAKELRSRLETLGTAEPLPFRTQNGGDYDEDLVLRPHLARGRTGLGVHWVS</sequence>
<evidence type="ECO:0000256" key="1">
    <source>
        <dbReference type="ARBA" id="ARBA00006252"/>
    </source>
</evidence>
<proteinExistence type="inferred from homology"/>